<reference evidence="2 3" key="1">
    <citation type="journal article" date="2013" name="Genome Announc.">
        <title>Draft Genome Sequence of 'Candidatus Halobonum tyrrellensis' Strain G22, Isolated from the Hypersaline Waters of Lake Tyrrell, Australia.</title>
        <authorList>
            <person name="Ugalde J.A."/>
            <person name="Narasingarao P."/>
            <person name="Kuo S."/>
            <person name="Podell S."/>
            <person name="Allen E.E."/>
        </authorList>
    </citation>
    <scope>NUCLEOTIDE SEQUENCE [LARGE SCALE GENOMIC DNA]</scope>
    <source>
        <strain evidence="2 3">G22</strain>
    </source>
</reference>
<accession>V4J0K8</accession>
<dbReference type="EMBL" id="ASGZ01000020">
    <property type="protein sequence ID" value="ESP89002.1"/>
    <property type="molecule type" value="Genomic_DNA"/>
</dbReference>
<evidence type="ECO:0000313" key="2">
    <source>
        <dbReference type="EMBL" id="ESP89002.1"/>
    </source>
</evidence>
<evidence type="ECO:0000313" key="3">
    <source>
        <dbReference type="Proteomes" id="UP000017840"/>
    </source>
</evidence>
<dbReference type="STRING" id="1324957.K933_06118"/>
<dbReference type="OrthoDB" id="293398at2157"/>
<keyword evidence="3" id="KW-1185">Reference proteome</keyword>
<dbReference type="Proteomes" id="UP000017840">
    <property type="component" value="Unassembled WGS sequence"/>
</dbReference>
<keyword evidence="1" id="KW-1133">Transmembrane helix</keyword>
<feature type="transmembrane region" description="Helical" evidence="1">
    <location>
        <begin position="12"/>
        <end position="32"/>
    </location>
</feature>
<protein>
    <submittedName>
        <fullName evidence="2">Uncharacterized protein</fullName>
    </submittedName>
</protein>
<dbReference type="RefSeq" id="WP_023393811.1">
    <property type="nucleotide sequence ID" value="NZ_ASGZ01000020.1"/>
</dbReference>
<feature type="transmembrane region" description="Helical" evidence="1">
    <location>
        <begin position="62"/>
        <end position="78"/>
    </location>
</feature>
<sequence length="114" mass="12011">MNRRRSLARAFRGLSVVAVSALTVVLVALLPAPGSRPSRLLLFGLVALFGWVGAAGAVRSRVRLLTAGAVGLFLLGFWQFTVGWVVLPTSLVLLVTAALVLLDGPPEGRERPPA</sequence>
<gene>
    <name evidence="2" type="ORF">K933_06118</name>
</gene>
<proteinExistence type="predicted"/>
<name>V4J0K8_9EURY</name>
<keyword evidence="1" id="KW-0812">Transmembrane</keyword>
<dbReference type="AlphaFoldDB" id="V4J0K8"/>
<feature type="transmembrane region" description="Helical" evidence="1">
    <location>
        <begin position="38"/>
        <end position="55"/>
    </location>
</feature>
<evidence type="ECO:0000256" key="1">
    <source>
        <dbReference type="SAM" id="Phobius"/>
    </source>
</evidence>
<dbReference type="eggNOG" id="arCOG13963">
    <property type="taxonomic scope" value="Archaea"/>
</dbReference>
<keyword evidence="1" id="KW-0472">Membrane</keyword>
<comment type="caution">
    <text evidence="2">The sequence shown here is derived from an EMBL/GenBank/DDBJ whole genome shotgun (WGS) entry which is preliminary data.</text>
</comment>
<organism evidence="2 3">
    <name type="scientific">Candidatus Halobonum tyrrellensis G22</name>
    <dbReference type="NCBI Taxonomy" id="1324957"/>
    <lineage>
        <taxon>Archaea</taxon>
        <taxon>Methanobacteriati</taxon>
        <taxon>Methanobacteriota</taxon>
        <taxon>Stenosarchaea group</taxon>
        <taxon>Halobacteria</taxon>
        <taxon>Halobacteriales</taxon>
        <taxon>Haloferacaceae</taxon>
        <taxon>Candidatus Halobonum</taxon>
    </lineage>
</organism>